<dbReference type="NCBIfam" id="TIGR01760">
    <property type="entry name" value="tape_meas_TP901"/>
    <property type="match status" value="1"/>
</dbReference>
<dbReference type="AlphaFoldDB" id="A0A0F9X8U1"/>
<evidence type="ECO:0000256" key="1">
    <source>
        <dbReference type="ARBA" id="ARBA00022612"/>
    </source>
</evidence>
<evidence type="ECO:0000313" key="5">
    <source>
        <dbReference type="EMBL" id="KKN88033.1"/>
    </source>
</evidence>
<feature type="coiled-coil region" evidence="2">
    <location>
        <begin position="445"/>
        <end position="514"/>
    </location>
</feature>
<accession>A0A0F9X8U1</accession>
<evidence type="ECO:0000256" key="2">
    <source>
        <dbReference type="SAM" id="Coils"/>
    </source>
</evidence>
<evidence type="ECO:0000259" key="4">
    <source>
        <dbReference type="Pfam" id="PF10145"/>
    </source>
</evidence>
<feature type="domain" description="Phage tail tape measure protein" evidence="4">
    <location>
        <begin position="84"/>
        <end position="270"/>
    </location>
</feature>
<evidence type="ECO:0000256" key="3">
    <source>
        <dbReference type="SAM" id="MobiDB-lite"/>
    </source>
</evidence>
<protein>
    <recommendedName>
        <fullName evidence="4">Phage tail tape measure protein domain-containing protein</fullName>
    </recommendedName>
</protein>
<dbReference type="EMBL" id="LAZR01000131">
    <property type="protein sequence ID" value="KKN88033.1"/>
    <property type="molecule type" value="Genomic_DNA"/>
</dbReference>
<reference evidence="5" key="1">
    <citation type="journal article" date="2015" name="Nature">
        <title>Complex archaea that bridge the gap between prokaryotes and eukaryotes.</title>
        <authorList>
            <person name="Spang A."/>
            <person name="Saw J.H."/>
            <person name="Jorgensen S.L."/>
            <person name="Zaremba-Niedzwiedzka K."/>
            <person name="Martijn J."/>
            <person name="Lind A.E."/>
            <person name="van Eijk R."/>
            <person name="Schleper C."/>
            <person name="Guy L."/>
            <person name="Ettema T.J."/>
        </authorList>
    </citation>
    <scope>NUCLEOTIDE SEQUENCE</scope>
</reference>
<organism evidence="5">
    <name type="scientific">marine sediment metagenome</name>
    <dbReference type="NCBI Taxonomy" id="412755"/>
    <lineage>
        <taxon>unclassified sequences</taxon>
        <taxon>metagenomes</taxon>
        <taxon>ecological metagenomes</taxon>
    </lineage>
</organism>
<sequence length="772" mass="80450">MATFPIGAQVGADTSAFVGAMGGATRGLSAFTGAAGLGAAAIGVFAGAAGLGVAISAAREFQTEMIKLNTLVGIQSEQVEAWADSIKDLAVETGKAPADLARAMFAITSGGARGQEALDLLEQAAKASAIGLGDMTAIGRTATAMLQAFGSEGLTAEKAIDIMTATVRLGNLEASGLATAFSRVLGPAKALGTNVENIGAFMATFTRLGGSTEEAATGLLNVFNLLIKPPKDARKAMAEFGISIEDVRATLAEDGLPAALAQMKAGFEGNIDAMGRVIPNTRALIGFLNTAGLQADSFASDLISIENSLGETEVAFETWGQTADAAFDRFSAQAKTAAITIGDLFLPPLILLLNTLTSLVGFLEKSADGWGLIFGAVGKAGEEVKEFLALAASVPVEIEPGTQAVSEFAEALEGMSDLNLESLQGLAVFNIRQLQEALASGKLTADQREQAIGQLERERERLRLVNDEIREQIAARDAAAEALKNEVEEKALARLATEDELEGIESIVNALQDELDGLTMTRAAIIDKELVDLRATDTTREAVAELLEEIRAQNALADAVKDAAREKDKSARDETRRLATLKKERERAAATAQRRAEREELAKLNAEMQEAMAIAQQFADTIATAFEDVISGTSSVAEAFGTMVTEILKQIQRIIIQKTIVEPLVGALLGQIGPSASRAHGGSVSAGSSFLVGERGPELFTPGTSGNITPNSQLGGGAAVIVQQTIIFSPSLIDGRSGERFIQEQAGVITGLVAEGAQRSAQLAGAFQGETG</sequence>
<comment type="caution">
    <text evidence="5">The sequence shown here is derived from an EMBL/GenBank/DDBJ whole genome shotgun (WGS) entry which is preliminary data.</text>
</comment>
<keyword evidence="2" id="KW-0175">Coiled coil</keyword>
<dbReference type="PANTHER" id="PTHR37813:SF1">
    <property type="entry name" value="FELS-2 PROPHAGE PROTEIN"/>
    <property type="match status" value="1"/>
</dbReference>
<gene>
    <name evidence="5" type="ORF">LCGC14_0251050</name>
</gene>
<dbReference type="InterPro" id="IPR010090">
    <property type="entry name" value="Phage_tape_meas"/>
</dbReference>
<dbReference type="PANTHER" id="PTHR37813">
    <property type="entry name" value="FELS-2 PROPHAGE PROTEIN"/>
    <property type="match status" value="1"/>
</dbReference>
<proteinExistence type="predicted"/>
<dbReference type="Pfam" id="PF10145">
    <property type="entry name" value="PhageMin_Tail"/>
    <property type="match status" value="1"/>
</dbReference>
<feature type="region of interest" description="Disordered" evidence="3">
    <location>
        <begin position="563"/>
        <end position="594"/>
    </location>
</feature>
<keyword evidence="1" id="KW-1188">Viral release from host cell</keyword>
<name>A0A0F9X8U1_9ZZZZ</name>